<evidence type="ECO:0000313" key="2">
    <source>
        <dbReference type="EMBL" id="RRT81055.1"/>
    </source>
</evidence>
<evidence type="ECO:0000313" key="3">
    <source>
        <dbReference type="Proteomes" id="UP000287651"/>
    </source>
</evidence>
<dbReference type="AlphaFoldDB" id="A0A427AXY2"/>
<reference evidence="2 3" key="1">
    <citation type="journal article" date="2014" name="Agronomy (Basel)">
        <title>A Draft Genome Sequence for Ensete ventricosum, the Drought-Tolerant Tree Against Hunger.</title>
        <authorList>
            <person name="Harrison J."/>
            <person name="Moore K.A."/>
            <person name="Paszkiewicz K."/>
            <person name="Jones T."/>
            <person name="Grant M."/>
            <person name="Ambacheew D."/>
            <person name="Muzemil S."/>
            <person name="Studholme D.J."/>
        </authorList>
    </citation>
    <scope>NUCLEOTIDE SEQUENCE [LARGE SCALE GENOMIC DNA]</scope>
</reference>
<accession>A0A427AXY2</accession>
<sequence length="117" mass="12952">MIVVAVVIKHHRIRGPLQYIASALITLYDACTDLIGSVAASFTKGKRSDPLRRRDPANGHRIREPLRCMEYALITLYDVCTDLIGYFASSLRRARDPARSAVTSPQTGTASENPCYV</sequence>
<proteinExistence type="predicted"/>
<evidence type="ECO:0000256" key="1">
    <source>
        <dbReference type="SAM" id="MobiDB-lite"/>
    </source>
</evidence>
<protein>
    <submittedName>
        <fullName evidence="2">Uncharacterized protein</fullName>
    </submittedName>
</protein>
<organism evidence="2 3">
    <name type="scientific">Ensete ventricosum</name>
    <name type="common">Abyssinian banana</name>
    <name type="synonym">Musa ensete</name>
    <dbReference type="NCBI Taxonomy" id="4639"/>
    <lineage>
        <taxon>Eukaryota</taxon>
        <taxon>Viridiplantae</taxon>
        <taxon>Streptophyta</taxon>
        <taxon>Embryophyta</taxon>
        <taxon>Tracheophyta</taxon>
        <taxon>Spermatophyta</taxon>
        <taxon>Magnoliopsida</taxon>
        <taxon>Liliopsida</taxon>
        <taxon>Zingiberales</taxon>
        <taxon>Musaceae</taxon>
        <taxon>Ensete</taxon>
    </lineage>
</organism>
<gene>
    <name evidence="2" type="ORF">B296_00014872</name>
</gene>
<feature type="compositionally biased region" description="Polar residues" evidence="1">
    <location>
        <begin position="101"/>
        <end position="117"/>
    </location>
</feature>
<comment type="caution">
    <text evidence="2">The sequence shown here is derived from an EMBL/GenBank/DDBJ whole genome shotgun (WGS) entry which is preliminary data.</text>
</comment>
<name>A0A427AXY2_ENSVE</name>
<dbReference type="Proteomes" id="UP000287651">
    <property type="component" value="Unassembled WGS sequence"/>
</dbReference>
<feature type="region of interest" description="Disordered" evidence="1">
    <location>
        <begin position="94"/>
        <end position="117"/>
    </location>
</feature>
<dbReference type="EMBL" id="AMZH03001002">
    <property type="protein sequence ID" value="RRT81055.1"/>
    <property type="molecule type" value="Genomic_DNA"/>
</dbReference>